<evidence type="ECO:0000313" key="9">
    <source>
        <dbReference type="Proteomes" id="UP001150062"/>
    </source>
</evidence>
<dbReference type="PANTHER" id="PTHR46621:SF1">
    <property type="entry name" value="SNRNA-ACTIVATING PROTEIN COMPLEX SUBUNIT 4"/>
    <property type="match status" value="1"/>
</dbReference>
<evidence type="ECO:0000259" key="7">
    <source>
        <dbReference type="PROSITE" id="PS51294"/>
    </source>
</evidence>
<dbReference type="InterPro" id="IPR001005">
    <property type="entry name" value="SANT/Myb"/>
</dbReference>
<dbReference type="EMBL" id="JAOAOG010000333">
    <property type="protein sequence ID" value="KAJ6227748.1"/>
    <property type="molecule type" value="Genomic_DNA"/>
</dbReference>
<organism evidence="8 9">
    <name type="scientific">Anaeramoeba flamelloides</name>
    <dbReference type="NCBI Taxonomy" id="1746091"/>
    <lineage>
        <taxon>Eukaryota</taxon>
        <taxon>Metamonada</taxon>
        <taxon>Anaeramoebidae</taxon>
        <taxon>Anaeramoeba</taxon>
    </lineage>
</organism>
<keyword evidence="1" id="KW-0805">Transcription regulation</keyword>
<keyword evidence="2" id="KW-0238">DNA-binding</keyword>
<feature type="compositionally biased region" description="Basic residues" evidence="5">
    <location>
        <begin position="215"/>
        <end position="264"/>
    </location>
</feature>
<reference evidence="8" key="1">
    <citation type="submission" date="2022-08" db="EMBL/GenBank/DDBJ databases">
        <title>Novel sulfate-reducing endosymbionts in the free-living metamonad Anaeramoeba.</title>
        <authorList>
            <person name="Jerlstrom-Hultqvist J."/>
            <person name="Cepicka I."/>
            <person name="Gallot-Lavallee L."/>
            <person name="Salas-Leiva D."/>
            <person name="Curtis B.A."/>
            <person name="Zahonova K."/>
            <person name="Pipaliya S."/>
            <person name="Dacks J."/>
            <person name="Roger A.J."/>
        </authorList>
    </citation>
    <scope>NUCLEOTIDE SEQUENCE</scope>
    <source>
        <strain evidence="8">Schooner1</strain>
    </source>
</reference>
<dbReference type="SMART" id="SM00717">
    <property type="entry name" value="SANT"/>
    <property type="match status" value="3"/>
</dbReference>
<feature type="compositionally biased region" description="Basic residues" evidence="5">
    <location>
        <begin position="371"/>
        <end position="410"/>
    </location>
</feature>
<name>A0ABQ8X7Z5_9EUKA</name>
<feature type="domain" description="Myb-like" evidence="6">
    <location>
        <begin position="99"/>
        <end position="150"/>
    </location>
</feature>
<dbReference type="PROSITE" id="PS50090">
    <property type="entry name" value="MYB_LIKE"/>
    <property type="match status" value="3"/>
</dbReference>
<evidence type="ECO:0000256" key="2">
    <source>
        <dbReference type="ARBA" id="ARBA00023125"/>
    </source>
</evidence>
<comment type="caution">
    <text evidence="8">The sequence shown here is derived from an EMBL/GenBank/DDBJ whole genome shotgun (WGS) entry which is preliminary data.</text>
</comment>
<gene>
    <name evidence="8" type="ORF">M0813_09651</name>
</gene>
<feature type="compositionally biased region" description="Basic residues" evidence="5">
    <location>
        <begin position="325"/>
        <end position="343"/>
    </location>
</feature>
<feature type="domain" description="Myb-like" evidence="6">
    <location>
        <begin position="47"/>
        <end position="98"/>
    </location>
</feature>
<dbReference type="InterPro" id="IPR051575">
    <property type="entry name" value="Myb-like_DNA-bd"/>
</dbReference>
<dbReference type="Proteomes" id="UP001150062">
    <property type="component" value="Unassembled WGS sequence"/>
</dbReference>
<protein>
    <submittedName>
        <fullName evidence="8">Homeodomain-like protein-related</fullName>
    </submittedName>
</protein>
<evidence type="ECO:0000256" key="4">
    <source>
        <dbReference type="ARBA" id="ARBA00023242"/>
    </source>
</evidence>
<feature type="compositionally biased region" description="Low complexity" evidence="5">
    <location>
        <begin position="592"/>
        <end position="625"/>
    </location>
</feature>
<accession>A0ABQ8X7Z5</accession>
<evidence type="ECO:0000256" key="3">
    <source>
        <dbReference type="ARBA" id="ARBA00023163"/>
    </source>
</evidence>
<feature type="domain" description="HTH myb-type" evidence="7">
    <location>
        <begin position="155"/>
        <end position="205"/>
    </location>
</feature>
<evidence type="ECO:0000256" key="1">
    <source>
        <dbReference type="ARBA" id="ARBA00023015"/>
    </source>
</evidence>
<dbReference type="InterPro" id="IPR009057">
    <property type="entry name" value="Homeodomain-like_sf"/>
</dbReference>
<keyword evidence="4" id="KW-0539">Nucleus</keyword>
<feature type="compositionally biased region" description="Gly residues" evidence="5">
    <location>
        <begin position="301"/>
        <end position="317"/>
    </location>
</feature>
<feature type="compositionally biased region" description="Polar residues" evidence="5">
    <location>
        <begin position="345"/>
        <end position="355"/>
    </location>
</feature>
<dbReference type="SUPFAM" id="SSF46689">
    <property type="entry name" value="Homeodomain-like"/>
    <property type="match status" value="2"/>
</dbReference>
<feature type="domain" description="HTH myb-type" evidence="7">
    <location>
        <begin position="99"/>
        <end position="154"/>
    </location>
</feature>
<dbReference type="CDD" id="cd00167">
    <property type="entry name" value="SANT"/>
    <property type="match status" value="3"/>
</dbReference>
<keyword evidence="9" id="KW-1185">Reference proteome</keyword>
<feature type="region of interest" description="Disordered" evidence="5">
    <location>
        <begin position="213"/>
        <end position="410"/>
    </location>
</feature>
<feature type="domain" description="Myb-like" evidence="6">
    <location>
        <begin position="151"/>
        <end position="201"/>
    </location>
</feature>
<feature type="compositionally biased region" description="Basic and acidic residues" evidence="5">
    <location>
        <begin position="265"/>
        <end position="297"/>
    </location>
</feature>
<dbReference type="InterPro" id="IPR017930">
    <property type="entry name" value="Myb_dom"/>
</dbReference>
<feature type="region of interest" description="Disordered" evidence="5">
    <location>
        <begin position="590"/>
        <end position="625"/>
    </location>
</feature>
<keyword evidence="3" id="KW-0804">Transcription</keyword>
<evidence type="ECO:0000313" key="8">
    <source>
        <dbReference type="EMBL" id="KAJ6227748.1"/>
    </source>
</evidence>
<evidence type="ECO:0000256" key="5">
    <source>
        <dbReference type="SAM" id="MobiDB-lite"/>
    </source>
</evidence>
<evidence type="ECO:0000259" key="6">
    <source>
        <dbReference type="PROSITE" id="PS50090"/>
    </source>
</evidence>
<dbReference type="Pfam" id="PF00249">
    <property type="entry name" value="Myb_DNA-binding"/>
    <property type="match status" value="1"/>
</dbReference>
<dbReference type="PROSITE" id="PS51294">
    <property type="entry name" value="HTH_MYB"/>
    <property type="match status" value="3"/>
</dbReference>
<dbReference type="Pfam" id="PF13921">
    <property type="entry name" value="Myb_DNA-bind_6"/>
    <property type="match status" value="1"/>
</dbReference>
<sequence>MQYHNPVSFFETLFNLSNHNQTKSSQIIKNQKLLFKEIQILPTLSPVKHSKNSIWSTSEDEILARAVQKYQGKDWDLIAEYLLDKDPTQCLHRWKKVLNPELKKGPWTKEEDGLLKKTVKSYGDLNWKFVSSHIPKRTSKQCRERWKNKLDPSINHSAWTKEEDEILIEKQAIYGNSWCKIKTYLPGRPDNMIKNRWNSTLKKQMEMGKYDQALKKQRGSKSKAKKNKKKNTTKKKTKSKLNRKRNRTNEKTKRKKKKEKQKNKKSTDKNLKKRKSLSEISHKEIQDLEKFIVRSESESGSGSGSGDGYGDGDGSGFGSEYEYKKVKKKKKRRRKNRRRRKVRLASSSSESNNECYQPEEKKKDNISFPKPKMKKKKKTKRKKSKTKQKLKQKIKQKQKTKSKQLARKKKKIKIKNLEKLKLTIKNSINQNTMNNNNLNNIKTNSVKLLKKTNLTPKQFPIIKNPKSVLIQKEEKNDHQFPVSIISKHVIKNNNDTKPSQKKQFKVVKAKKNNNKNNKLFNISNNKSILSKECTHWKNSSHNNNSGIKQKINIQRFHSKNTDLIGKKIININNSNNVMNQSTLIQIKNELGNKNNDNDNNTGNNNNGDNSDNNNNNTYNNGSNSNIYNNVNDNELSYYADFFQFPDFPQIDEIKDQNIKYESNQLSKQTNMDKQEFETHIDPTIIDYKSNNNILLNKEEELNPFEELLSESELQKQPFLFEGLEYDYSSDTQDFPLDNNFQTTKKDIYPFETLLTMDNNNSNYFKNEFNGKLNFNQNQTDNTLI</sequence>
<dbReference type="Gene3D" id="1.10.10.60">
    <property type="entry name" value="Homeodomain-like"/>
    <property type="match status" value="3"/>
</dbReference>
<dbReference type="PANTHER" id="PTHR46621">
    <property type="entry name" value="SNRNA-ACTIVATING PROTEIN COMPLEX SUBUNIT 4"/>
    <property type="match status" value="1"/>
</dbReference>
<proteinExistence type="predicted"/>
<feature type="domain" description="HTH myb-type" evidence="7">
    <location>
        <begin position="55"/>
        <end position="98"/>
    </location>
</feature>